<proteinExistence type="predicted"/>
<keyword evidence="1" id="KW-0732">Signal</keyword>
<organism evidence="2 3">
    <name type="scientific">Escallonia herrerae</name>
    <dbReference type="NCBI Taxonomy" id="1293975"/>
    <lineage>
        <taxon>Eukaryota</taxon>
        <taxon>Viridiplantae</taxon>
        <taxon>Streptophyta</taxon>
        <taxon>Embryophyta</taxon>
        <taxon>Tracheophyta</taxon>
        <taxon>Spermatophyta</taxon>
        <taxon>Magnoliopsida</taxon>
        <taxon>eudicotyledons</taxon>
        <taxon>Gunneridae</taxon>
        <taxon>Pentapetalae</taxon>
        <taxon>asterids</taxon>
        <taxon>campanulids</taxon>
        <taxon>Escalloniales</taxon>
        <taxon>Escalloniaceae</taxon>
        <taxon>Escallonia</taxon>
    </lineage>
</organism>
<keyword evidence="3" id="KW-1185">Reference proteome</keyword>
<protein>
    <submittedName>
        <fullName evidence="2">Uncharacterized protein</fullName>
    </submittedName>
</protein>
<gene>
    <name evidence="2" type="ORF">RJ639_034629</name>
</gene>
<evidence type="ECO:0000256" key="1">
    <source>
        <dbReference type="SAM" id="SignalP"/>
    </source>
</evidence>
<accession>A0AA88X2P0</accession>
<comment type="caution">
    <text evidence="2">The sequence shown here is derived from an EMBL/GenBank/DDBJ whole genome shotgun (WGS) entry which is preliminary data.</text>
</comment>
<feature type="signal peptide" evidence="1">
    <location>
        <begin position="1"/>
        <end position="19"/>
    </location>
</feature>
<dbReference type="EMBL" id="JAVXUP010000165">
    <property type="protein sequence ID" value="KAK3035813.1"/>
    <property type="molecule type" value="Genomic_DNA"/>
</dbReference>
<sequence>MLIEAAALVVLLPLEHILAQKNVTTYRNLMQAFRRLYEAVGLGWVYAITKYEPAYVHYLWKLFMIPD</sequence>
<name>A0AA88X2P0_9ASTE</name>
<dbReference type="AlphaFoldDB" id="A0AA88X2P0"/>
<evidence type="ECO:0000313" key="2">
    <source>
        <dbReference type="EMBL" id="KAK3035813.1"/>
    </source>
</evidence>
<reference evidence="2" key="1">
    <citation type="submission" date="2022-12" db="EMBL/GenBank/DDBJ databases">
        <title>Draft genome assemblies for two species of Escallonia (Escalloniales).</title>
        <authorList>
            <person name="Chanderbali A."/>
            <person name="Dervinis C."/>
            <person name="Anghel I."/>
            <person name="Soltis D."/>
            <person name="Soltis P."/>
            <person name="Zapata F."/>
        </authorList>
    </citation>
    <scope>NUCLEOTIDE SEQUENCE</scope>
    <source>
        <strain evidence="2">UCBG64.0493</strain>
        <tissue evidence="2">Leaf</tissue>
    </source>
</reference>
<dbReference type="Proteomes" id="UP001188597">
    <property type="component" value="Unassembled WGS sequence"/>
</dbReference>
<evidence type="ECO:0000313" key="3">
    <source>
        <dbReference type="Proteomes" id="UP001188597"/>
    </source>
</evidence>
<feature type="chain" id="PRO_5041741701" evidence="1">
    <location>
        <begin position="20"/>
        <end position="67"/>
    </location>
</feature>